<dbReference type="Pfam" id="PF03098">
    <property type="entry name" value="An_peroxidase"/>
    <property type="match status" value="1"/>
</dbReference>
<keyword evidence="4" id="KW-0560">Oxidoreductase</keyword>
<name>A0A229TCC7_9PSEU</name>
<dbReference type="PROSITE" id="PS50292">
    <property type="entry name" value="PEROXIDASE_3"/>
    <property type="match status" value="1"/>
</dbReference>
<dbReference type="AlphaFoldDB" id="A0A229TCC7"/>
<dbReference type="GO" id="GO:0006979">
    <property type="term" value="P:response to oxidative stress"/>
    <property type="evidence" value="ECO:0007669"/>
    <property type="project" value="InterPro"/>
</dbReference>
<dbReference type="InterPro" id="IPR010255">
    <property type="entry name" value="Haem_peroxidase_sf"/>
</dbReference>
<protein>
    <submittedName>
        <fullName evidence="4">Peroxidase</fullName>
    </submittedName>
</protein>
<dbReference type="InterPro" id="IPR037120">
    <property type="entry name" value="Haem_peroxidase_sf_animal"/>
</dbReference>
<gene>
    <name evidence="4" type="ORF">CF165_13570</name>
</gene>
<dbReference type="InterPro" id="IPR019791">
    <property type="entry name" value="Haem_peroxidase_animal"/>
</dbReference>
<evidence type="ECO:0000313" key="5">
    <source>
        <dbReference type="Proteomes" id="UP000215199"/>
    </source>
</evidence>
<accession>A0A229TCC7</accession>
<keyword evidence="5" id="KW-1185">Reference proteome</keyword>
<evidence type="ECO:0000313" key="4">
    <source>
        <dbReference type="EMBL" id="OXM68564.1"/>
    </source>
</evidence>
<keyword evidence="2" id="KW-0964">Secreted</keyword>
<dbReference type="PANTHER" id="PTHR11475:SF4">
    <property type="entry name" value="CHORION PEROXIDASE"/>
    <property type="match status" value="1"/>
</dbReference>
<organism evidence="4 5">
    <name type="scientific">Amycolatopsis vastitatis</name>
    <dbReference type="NCBI Taxonomy" id="1905142"/>
    <lineage>
        <taxon>Bacteria</taxon>
        <taxon>Bacillati</taxon>
        <taxon>Actinomycetota</taxon>
        <taxon>Actinomycetes</taxon>
        <taxon>Pseudonocardiales</taxon>
        <taxon>Pseudonocardiaceae</taxon>
        <taxon>Amycolatopsis</taxon>
    </lineage>
</organism>
<comment type="caution">
    <text evidence="4">The sequence shown here is derived from an EMBL/GenBank/DDBJ whole genome shotgun (WGS) entry which is preliminary data.</text>
</comment>
<keyword evidence="4" id="KW-0575">Peroxidase</keyword>
<sequence length="419" mass="45087">MFPGLAPLVTDPRLLAHAGGHGGICDAAAIPGPSGDDAAESAGWPFFGQLIAHDITADRSPITSDPHPGALRNARTPKLDLEMLYSDGPTGSPFLYDTGDPAKFLLGHPDGCDVPRNQQGVALIGDPRNDSHLFVLTLHAALLRAHNRIVDLLRDDGVTDVFDQARQALTWHYQWIVVHDFLPRLVGLPLVEQVLATGGRWFAPPPGQACIPLEFSHAAFRYGHSQIRHTYRLVHGGPELPLFPDLVGFRPVPADRRLDLAMIFDLPGHPPAQRAKRIDGRLPASLIALPEQVTGTVDAAAHRSLAVRDLLRGGITGLPSGESVARHIGVPPLPPDERSWPHSTPLWIYILNEAQHHGGDRLGPVGGRIVAEVLIGLLRADPASYLNREPGRRPTLPAAGPAFGLADLLTLARHAQPAI</sequence>
<dbReference type="Proteomes" id="UP000215199">
    <property type="component" value="Unassembled WGS sequence"/>
</dbReference>
<dbReference type="OrthoDB" id="105077at2"/>
<keyword evidence="3" id="KW-0325">Glycoprotein</keyword>
<dbReference type="PANTHER" id="PTHR11475">
    <property type="entry name" value="OXIDASE/PEROXIDASE"/>
    <property type="match status" value="1"/>
</dbReference>
<dbReference type="GO" id="GO:0005576">
    <property type="term" value="C:extracellular region"/>
    <property type="evidence" value="ECO:0007669"/>
    <property type="project" value="UniProtKB-SubCell"/>
</dbReference>
<dbReference type="PRINTS" id="PR00457">
    <property type="entry name" value="ANPEROXIDASE"/>
</dbReference>
<comment type="subcellular location">
    <subcellularLocation>
        <location evidence="1">Secreted</location>
    </subcellularLocation>
</comment>
<evidence type="ECO:0000256" key="2">
    <source>
        <dbReference type="ARBA" id="ARBA00022525"/>
    </source>
</evidence>
<dbReference type="SUPFAM" id="SSF48113">
    <property type="entry name" value="Heme-dependent peroxidases"/>
    <property type="match status" value="1"/>
</dbReference>
<dbReference type="GO" id="GO:0004601">
    <property type="term" value="F:peroxidase activity"/>
    <property type="evidence" value="ECO:0007669"/>
    <property type="project" value="UniProtKB-KW"/>
</dbReference>
<dbReference type="EMBL" id="NMUL01000010">
    <property type="protein sequence ID" value="OXM68564.1"/>
    <property type="molecule type" value="Genomic_DNA"/>
</dbReference>
<evidence type="ECO:0000256" key="3">
    <source>
        <dbReference type="ARBA" id="ARBA00023180"/>
    </source>
</evidence>
<evidence type="ECO:0000256" key="1">
    <source>
        <dbReference type="ARBA" id="ARBA00004613"/>
    </source>
</evidence>
<dbReference type="GO" id="GO:0020037">
    <property type="term" value="F:heme binding"/>
    <property type="evidence" value="ECO:0007669"/>
    <property type="project" value="InterPro"/>
</dbReference>
<proteinExistence type="predicted"/>
<reference evidence="5" key="1">
    <citation type="submission" date="2017-07" db="EMBL/GenBank/DDBJ databases">
        <title>Comparative genome mining reveals phylogenetic distribution patterns of secondary metabolites in Amycolatopsis.</title>
        <authorList>
            <person name="Adamek M."/>
            <person name="Alanjary M."/>
            <person name="Sales-Ortells H."/>
            <person name="Goodfellow M."/>
            <person name="Bull A.T."/>
            <person name="Kalinowski J."/>
            <person name="Ziemert N."/>
        </authorList>
    </citation>
    <scope>NUCLEOTIDE SEQUENCE [LARGE SCALE GENOMIC DNA]</scope>
    <source>
        <strain evidence="5">H5</strain>
    </source>
</reference>
<dbReference type="Gene3D" id="1.10.640.10">
    <property type="entry name" value="Haem peroxidase domain superfamily, animal type"/>
    <property type="match status" value="1"/>
</dbReference>